<dbReference type="PANTHER" id="PTHR30011">
    <property type="entry name" value="ALKANESULFONATE MONOOXYGENASE-RELATED"/>
    <property type="match status" value="1"/>
</dbReference>
<keyword evidence="4 8" id="KW-0503">Monooxygenase</keyword>
<evidence type="ECO:0000256" key="3">
    <source>
        <dbReference type="ARBA" id="ARBA00023002"/>
    </source>
</evidence>
<dbReference type="Pfam" id="PF00296">
    <property type="entry name" value="Bac_luciferase"/>
    <property type="match status" value="1"/>
</dbReference>
<evidence type="ECO:0000313" key="8">
    <source>
        <dbReference type="EMBL" id="SFP20818.1"/>
    </source>
</evidence>
<feature type="domain" description="Luciferase-like" evidence="7">
    <location>
        <begin position="40"/>
        <end position="288"/>
    </location>
</feature>
<dbReference type="GeneID" id="99650963"/>
<evidence type="ECO:0000256" key="5">
    <source>
        <dbReference type="ARBA" id="ARBA00033748"/>
    </source>
</evidence>
<dbReference type="CDD" id="cd01095">
    <property type="entry name" value="Nitrilotriacetate_monoxgenase"/>
    <property type="match status" value="1"/>
</dbReference>
<dbReference type="InterPro" id="IPR016215">
    <property type="entry name" value="NTA_MOA"/>
</dbReference>
<dbReference type="InParanoid" id="A0A1I5NG83"/>
<dbReference type="NCBIfam" id="TIGR03860">
    <property type="entry name" value="FMN_nitrolo"/>
    <property type="match status" value="1"/>
</dbReference>
<keyword evidence="9" id="KW-1185">Reference proteome</keyword>
<feature type="binding site" evidence="6">
    <location>
        <position position="218"/>
    </location>
    <ligand>
        <name>FMN</name>
        <dbReference type="ChEBI" id="CHEBI:58210"/>
    </ligand>
</feature>
<dbReference type="eggNOG" id="COG2141">
    <property type="taxonomic scope" value="Bacteria"/>
</dbReference>
<dbReference type="EMBL" id="FOVH01000012">
    <property type="protein sequence ID" value="SFP20818.1"/>
    <property type="molecule type" value="Genomic_DNA"/>
</dbReference>
<organism evidence="8 9">
    <name type="scientific">Actinomadura madurae</name>
    <dbReference type="NCBI Taxonomy" id="1993"/>
    <lineage>
        <taxon>Bacteria</taxon>
        <taxon>Bacillati</taxon>
        <taxon>Actinomycetota</taxon>
        <taxon>Actinomycetes</taxon>
        <taxon>Streptosporangiales</taxon>
        <taxon>Thermomonosporaceae</taxon>
        <taxon>Actinomadura</taxon>
    </lineage>
</organism>
<dbReference type="PANTHER" id="PTHR30011:SF16">
    <property type="entry name" value="C2H2 FINGER DOMAIN TRANSCRIPTION FACTOR (EUROFUNG)-RELATED"/>
    <property type="match status" value="1"/>
</dbReference>
<dbReference type="AlphaFoldDB" id="A0A1I5NG83"/>
<dbReference type="STRING" id="1993.SAMN04489713_112146"/>
<keyword evidence="2 6" id="KW-0288">FMN</keyword>
<dbReference type="PIRSF" id="PIRSF000337">
    <property type="entry name" value="NTA_MOA"/>
    <property type="match status" value="1"/>
</dbReference>
<comment type="similarity">
    <text evidence="5">Belongs to the NtaA/SnaA/DszA monooxygenase family.</text>
</comment>
<feature type="binding site" evidence="6">
    <location>
        <position position="59"/>
    </location>
    <ligand>
        <name>FMN</name>
        <dbReference type="ChEBI" id="CHEBI:58210"/>
    </ligand>
</feature>
<dbReference type="InterPro" id="IPR051260">
    <property type="entry name" value="Diverse_substr_monoxygenases"/>
</dbReference>
<protein>
    <submittedName>
        <fullName evidence="8">FMN-dependent oxidoreductase, nitrilotriacetate monooxygenase family</fullName>
    </submittedName>
</protein>
<dbReference type="GO" id="GO:0004497">
    <property type="term" value="F:monooxygenase activity"/>
    <property type="evidence" value="ECO:0007669"/>
    <property type="project" value="UniProtKB-KW"/>
</dbReference>
<keyword evidence="3" id="KW-0560">Oxidoreductase</keyword>
<reference evidence="8 9" key="1">
    <citation type="submission" date="2016-10" db="EMBL/GenBank/DDBJ databases">
        <authorList>
            <person name="de Groot N.N."/>
        </authorList>
    </citation>
    <scope>NUCLEOTIDE SEQUENCE [LARGE SCALE GENOMIC DNA]</scope>
    <source>
        <strain evidence="8 9">DSM 43067</strain>
    </source>
</reference>
<accession>A0A1I5NG83</accession>
<evidence type="ECO:0000256" key="1">
    <source>
        <dbReference type="ARBA" id="ARBA00022630"/>
    </source>
</evidence>
<feature type="binding site" evidence="6">
    <location>
        <position position="147"/>
    </location>
    <ligand>
        <name>FMN</name>
        <dbReference type="ChEBI" id="CHEBI:58210"/>
    </ligand>
</feature>
<dbReference type="RefSeq" id="WP_075023056.1">
    <property type="nucleotide sequence ID" value="NZ_CP083237.1"/>
</dbReference>
<dbReference type="Proteomes" id="UP000183413">
    <property type="component" value="Unassembled WGS sequence"/>
</dbReference>
<evidence type="ECO:0000256" key="2">
    <source>
        <dbReference type="ARBA" id="ARBA00022643"/>
    </source>
</evidence>
<gene>
    <name evidence="8" type="ORF">SAMN04489713_112146</name>
</gene>
<keyword evidence="1 6" id="KW-0285">Flavoprotein</keyword>
<dbReference type="SUPFAM" id="SSF51679">
    <property type="entry name" value="Bacterial luciferase-like"/>
    <property type="match status" value="1"/>
</dbReference>
<dbReference type="InterPro" id="IPR036661">
    <property type="entry name" value="Luciferase-like_sf"/>
</dbReference>
<name>A0A1I5NG83_9ACTN</name>
<dbReference type="GO" id="GO:0016705">
    <property type="term" value="F:oxidoreductase activity, acting on paired donors, with incorporation or reduction of molecular oxygen"/>
    <property type="evidence" value="ECO:0007669"/>
    <property type="project" value="InterPro"/>
</dbReference>
<evidence type="ECO:0000259" key="7">
    <source>
        <dbReference type="Pfam" id="PF00296"/>
    </source>
</evidence>
<feature type="binding site" evidence="6">
    <location>
        <position position="96"/>
    </location>
    <ligand>
        <name>FMN</name>
        <dbReference type="ChEBI" id="CHEBI:58210"/>
    </ligand>
</feature>
<evidence type="ECO:0000256" key="6">
    <source>
        <dbReference type="PIRSR" id="PIRSR000337-1"/>
    </source>
</evidence>
<evidence type="ECO:0000313" key="9">
    <source>
        <dbReference type="Proteomes" id="UP000183413"/>
    </source>
</evidence>
<sequence>MEHREGQLSLVLFFNPVGRFTHSWRRPGSGVEDLLGLEMATYSARRAEEAKFDAIFISDKASFDDDPVNPDLCPYEPLTTLGALSAVTRNVGLIATVSTTFTEPYNTARMMAQLDFLSKGRVGWNVVTSYSGAQNFNATMPAKAERYARAQEFLDVTRLLWDAWEDDAVVMDRERGVWADHSKIHHPRFEGAHFTVQDALTMPRSPQGHPVIVQAGQSQEGIAFAARNAEVVFASQSDIEGAVSFYAKLKGRVAEFGRPPGAVTVLPGLIPVVGETQAEADEIAEMLADLITVEVGLADLSFQLIGADLTGLDLDEPIPVERLPTVEDAARSTMLNASRYRNMYQIITQDKPTLRQLIRTRTKSASHQLLRGTASGIADQMQKWYDQRACDGFTITPPYMPEGLDRICDLLVPELQDRGCFRTEYQGSTLRDTLGLERPAPLREVEPSPALAVPQAAGVLAQQS</sequence>
<evidence type="ECO:0000256" key="4">
    <source>
        <dbReference type="ARBA" id="ARBA00023033"/>
    </source>
</evidence>
<dbReference type="InterPro" id="IPR011251">
    <property type="entry name" value="Luciferase-like_dom"/>
</dbReference>
<proteinExistence type="inferred from homology"/>
<dbReference type="Gene3D" id="3.20.20.30">
    <property type="entry name" value="Luciferase-like domain"/>
    <property type="match status" value="1"/>
</dbReference>